<dbReference type="AlphaFoldDB" id="A0A430KR74"/>
<organism evidence="2 3">
    <name type="scientific">Amphritea opalescens</name>
    <dbReference type="NCBI Taxonomy" id="2490544"/>
    <lineage>
        <taxon>Bacteria</taxon>
        <taxon>Pseudomonadati</taxon>
        <taxon>Pseudomonadota</taxon>
        <taxon>Gammaproteobacteria</taxon>
        <taxon>Oceanospirillales</taxon>
        <taxon>Oceanospirillaceae</taxon>
        <taxon>Amphritea</taxon>
    </lineage>
</organism>
<protein>
    <recommendedName>
        <fullName evidence="4">Tryptophan synthase subunit beta like protein</fullName>
    </recommendedName>
</protein>
<feature type="region of interest" description="Disordered" evidence="1">
    <location>
        <begin position="96"/>
        <end position="119"/>
    </location>
</feature>
<evidence type="ECO:0008006" key="4">
    <source>
        <dbReference type="Google" id="ProtNLM"/>
    </source>
</evidence>
<feature type="compositionally biased region" description="Polar residues" evidence="1">
    <location>
        <begin position="96"/>
        <end position="105"/>
    </location>
</feature>
<reference evidence="2 3" key="1">
    <citation type="submission" date="2018-11" db="EMBL/GenBank/DDBJ databases">
        <title>The draft genome sequence of Amphritea opalescens ANRC-JH13T.</title>
        <authorList>
            <person name="Fang Z."/>
            <person name="Zhang Y."/>
            <person name="Han X."/>
        </authorList>
    </citation>
    <scope>NUCLEOTIDE SEQUENCE [LARGE SCALE GENOMIC DNA]</scope>
    <source>
        <strain evidence="2 3">ANRC-JH13</strain>
    </source>
</reference>
<keyword evidence="3" id="KW-1185">Reference proteome</keyword>
<dbReference type="Proteomes" id="UP000283087">
    <property type="component" value="Unassembled WGS sequence"/>
</dbReference>
<evidence type="ECO:0000313" key="2">
    <source>
        <dbReference type="EMBL" id="RTE66007.1"/>
    </source>
</evidence>
<evidence type="ECO:0000256" key="1">
    <source>
        <dbReference type="SAM" id="MobiDB-lite"/>
    </source>
</evidence>
<comment type="caution">
    <text evidence="2">The sequence shown here is derived from an EMBL/GenBank/DDBJ whole genome shotgun (WGS) entry which is preliminary data.</text>
</comment>
<sequence length="119" mass="13179">MLYAIRNEQGQVTSLSAHPVEHSTVADIADPDVIRFLSSNNNTESPQEILDKSDTEVSRIVEDLIDLLIAKQTILFTDLPEPAQQKLLSRKLARSAYQSDENSPVSNNSILSDDDSILL</sequence>
<accession>A0A430KR74</accession>
<evidence type="ECO:0000313" key="3">
    <source>
        <dbReference type="Proteomes" id="UP000283087"/>
    </source>
</evidence>
<proteinExistence type="predicted"/>
<dbReference type="OrthoDB" id="8527830at2"/>
<gene>
    <name evidence="2" type="ORF">EH243_10015</name>
</gene>
<dbReference type="EMBL" id="RQXW01000007">
    <property type="protein sequence ID" value="RTE66007.1"/>
    <property type="molecule type" value="Genomic_DNA"/>
</dbReference>
<name>A0A430KR74_9GAMM</name>